<dbReference type="OrthoDB" id="5843172at2759"/>
<dbReference type="InterPro" id="IPR002602">
    <property type="entry name" value="DB"/>
</dbReference>
<evidence type="ECO:0000313" key="6">
    <source>
        <dbReference type="WBParaSite" id="ASIM_0000012001-mRNA-1"/>
    </source>
</evidence>
<keyword evidence="1" id="KW-0677">Repeat</keyword>
<dbReference type="InterPro" id="IPR036116">
    <property type="entry name" value="FN3_sf"/>
</dbReference>
<dbReference type="AlphaFoldDB" id="A0A0M3IY09"/>
<dbReference type="PROSITE" id="PS50853">
    <property type="entry name" value="FN3"/>
    <property type="match status" value="1"/>
</dbReference>
<keyword evidence="5" id="KW-1185">Reference proteome</keyword>
<evidence type="ECO:0000313" key="4">
    <source>
        <dbReference type="EMBL" id="VDK17301.1"/>
    </source>
</evidence>
<dbReference type="Proteomes" id="UP000267096">
    <property type="component" value="Unassembled WGS sequence"/>
</dbReference>
<dbReference type="EMBL" id="UYRR01000006">
    <property type="protein sequence ID" value="VDK17301.1"/>
    <property type="molecule type" value="Genomic_DNA"/>
</dbReference>
<dbReference type="InterPro" id="IPR050964">
    <property type="entry name" value="Striated_Muscle_Regulatory"/>
</dbReference>
<dbReference type="InterPro" id="IPR036179">
    <property type="entry name" value="Ig-like_dom_sf"/>
</dbReference>
<evidence type="ECO:0000256" key="1">
    <source>
        <dbReference type="ARBA" id="ARBA00022737"/>
    </source>
</evidence>
<gene>
    <name evidence="4" type="ORF">ASIM_LOCUS35</name>
</gene>
<dbReference type="Pfam" id="PF00041">
    <property type="entry name" value="fn3"/>
    <property type="match status" value="1"/>
</dbReference>
<feature type="domain" description="Fibronectin type-III" evidence="3">
    <location>
        <begin position="100"/>
        <end position="193"/>
    </location>
</feature>
<evidence type="ECO:0000259" key="2">
    <source>
        <dbReference type="PROSITE" id="PS50835"/>
    </source>
</evidence>
<dbReference type="WBParaSite" id="ASIM_0000012001-mRNA-1">
    <property type="protein sequence ID" value="ASIM_0000012001-mRNA-1"/>
    <property type="gene ID" value="ASIM_0000012001"/>
</dbReference>
<dbReference type="InterPro" id="IPR013783">
    <property type="entry name" value="Ig-like_fold"/>
</dbReference>
<dbReference type="Pfam" id="PF00047">
    <property type="entry name" value="ig"/>
    <property type="match status" value="1"/>
</dbReference>
<dbReference type="InterPro" id="IPR003961">
    <property type="entry name" value="FN3_dom"/>
</dbReference>
<protein>
    <submittedName>
        <fullName evidence="6">Ig-like and fibronectin type-III domain-containing protein C25G4.10</fullName>
    </submittedName>
</protein>
<reference evidence="4 5" key="2">
    <citation type="submission" date="2018-11" db="EMBL/GenBank/DDBJ databases">
        <authorList>
            <consortium name="Pathogen Informatics"/>
        </authorList>
    </citation>
    <scope>NUCLEOTIDE SEQUENCE [LARGE SCALE GENOMIC DNA]</scope>
</reference>
<dbReference type="SMART" id="SM00060">
    <property type="entry name" value="FN3"/>
    <property type="match status" value="1"/>
</dbReference>
<dbReference type="PROSITE" id="PS50835">
    <property type="entry name" value="IG_LIKE"/>
    <property type="match status" value="1"/>
</dbReference>
<dbReference type="InterPro" id="IPR003599">
    <property type="entry name" value="Ig_sub"/>
</dbReference>
<evidence type="ECO:0000259" key="3">
    <source>
        <dbReference type="PROSITE" id="PS50853"/>
    </source>
</evidence>
<feature type="domain" description="Ig-like" evidence="2">
    <location>
        <begin position="195"/>
        <end position="301"/>
    </location>
</feature>
<reference evidence="6" key="1">
    <citation type="submission" date="2017-02" db="UniProtKB">
        <authorList>
            <consortium name="WormBaseParasite"/>
        </authorList>
    </citation>
    <scope>IDENTIFICATION</scope>
</reference>
<dbReference type="Pfam" id="PF01682">
    <property type="entry name" value="DB"/>
    <property type="match status" value="2"/>
</dbReference>
<dbReference type="InterPro" id="IPR007110">
    <property type="entry name" value="Ig-like_dom"/>
</dbReference>
<evidence type="ECO:0000313" key="5">
    <source>
        <dbReference type="Proteomes" id="UP000267096"/>
    </source>
</evidence>
<dbReference type="CDD" id="cd00063">
    <property type="entry name" value="FN3"/>
    <property type="match status" value="1"/>
</dbReference>
<dbReference type="Gene3D" id="2.60.40.10">
    <property type="entry name" value="Immunoglobulins"/>
    <property type="match status" value="2"/>
</dbReference>
<dbReference type="CDD" id="cd00096">
    <property type="entry name" value="Ig"/>
    <property type="match status" value="1"/>
</dbReference>
<dbReference type="SUPFAM" id="SSF49265">
    <property type="entry name" value="Fibronectin type III"/>
    <property type="match status" value="1"/>
</dbReference>
<organism evidence="6">
    <name type="scientific">Anisakis simplex</name>
    <name type="common">Herring worm</name>
    <dbReference type="NCBI Taxonomy" id="6269"/>
    <lineage>
        <taxon>Eukaryota</taxon>
        <taxon>Metazoa</taxon>
        <taxon>Ecdysozoa</taxon>
        <taxon>Nematoda</taxon>
        <taxon>Chromadorea</taxon>
        <taxon>Rhabditida</taxon>
        <taxon>Spirurina</taxon>
        <taxon>Ascaridomorpha</taxon>
        <taxon>Ascaridoidea</taxon>
        <taxon>Anisakidae</taxon>
        <taxon>Anisakis</taxon>
        <taxon>Anisakis simplex complex</taxon>
    </lineage>
</organism>
<sequence length="521" mass="58300">MLCNPANPPNDFDVYNIFDRRINCLPFMNFISECLADGRNHMHCCLKESKDRDENACFGLCRGEGIDSVAAWDKYQTCLAINLDPMFKCFERGYLNTPTPPQKLKVLAESTDSALLTWSPPAVNPNLAHSYHVICKEMDGETIEKTLDTRATKITLTALRADSKYSASVVAVTRDGHRRSLPSETVHFHTAGVAPRVSAYRETIAIPKHAKSVTLACRMQMPGTIHRAARVEWKKVDENSGRFETLNGERYSLVNYVSSHRQPRHYVSTLQIKPLQVDDFGTYRCVASNDFGSSSADIRLVVRMQTMAASKPPESLYACCQRQRIRSPCAAICGSEYGKRASLRAEAFINNRCYDQMSKFLACTIVDEIVVDEGACCLRNKVPTLCLPLCDGSTWQKEDASTSSAATRQIPHLCAAYTFAIFECRMEHADDRPQTVVALRATTQGDSVLLRWNSTERADMYHVYWRRRGSSSNWEVSSVIGTSKRVNGGADEVVVVASNAFGNAHSARLLFDNGKWINSYY</sequence>
<dbReference type="PANTHER" id="PTHR13817">
    <property type="entry name" value="TITIN"/>
    <property type="match status" value="1"/>
</dbReference>
<proteinExistence type="predicted"/>
<dbReference type="SMART" id="SM00409">
    <property type="entry name" value="IG"/>
    <property type="match status" value="1"/>
</dbReference>
<dbReference type="PANTHER" id="PTHR13817:SF166">
    <property type="entry name" value="NEURONAL IGCAM-RELATED"/>
    <property type="match status" value="1"/>
</dbReference>
<name>A0A0M3IY09_ANISI</name>
<dbReference type="InterPro" id="IPR013151">
    <property type="entry name" value="Immunoglobulin_dom"/>
</dbReference>
<dbReference type="SUPFAM" id="SSF48726">
    <property type="entry name" value="Immunoglobulin"/>
    <property type="match status" value="1"/>
</dbReference>
<accession>A0A0M3IY09</accession>